<accession>A0A0F7HKR4</accession>
<proteinExistence type="inferred from homology"/>
<reference evidence="5 7" key="3">
    <citation type="submission" date="2016-10" db="EMBL/GenBank/DDBJ databases">
        <authorList>
            <person name="Varghese N."/>
            <person name="Submissions S."/>
        </authorList>
    </citation>
    <scope>NUCLEOTIDE SEQUENCE [LARGE SCALE GENOMIC DNA]</scope>
    <source>
        <strain evidence="5 7">CGMCC 1.6501</strain>
    </source>
</reference>
<keyword evidence="1 3" id="KW-0963">Cytoplasm</keyword>
<dbReference type="EMBL" id="CP011366">
    <property type="protein sequence ID" value="AKG73762.1"/>
    <property type="molecule type" value="Genomic_DNA"/>
</dbReference>
<comment type="function">
    <text evidence="3">A probable RNA chaperone. Forms a complex with KhpB which binds to cellular RNA and controls its expression. Plays a role in peptidoglycan (PG) homeostasis and cell length regulation.</text>
</comment>
<dbReference type="Pfam" id="PF13083">
    <property type="entry name" value="KH_KhpA-B"/>
    <property type="match status" value="1"/>
</dbReference>
<sequence>MKQLLQTILEPMLEHPEVLKIESEETKYNVSYKIEVHEDDVGRVIGKRGRVIKAVRTIVSGANHGSSKKVFVDVD</sequence>
<keyword evidence="3" id="KW-0143">Chaperone</keyword>
<gene>
    <name evidence="3" type="primary">khpA</name>
    <name evidence="4" type="ORF">AAT16_05730</name>
    <name evidence="5" type="ORF">SAMN05216235_0386</name>
</gene>
<evidence type="ECO:0000256" key="1">
    <source>
        <dbReference type="ARBA" id="ARBA00022490"/>
    </source>
</evidence>
<evidence type="ECO:0000313" key="5">
    <source>
        <dbReference type="EMBL" id="SFK55484.1"/>
    </source>
</evidence>
<reference evidence="6" key="2">
    <citation type="submission" date="2015-04" db="EMBL/GenBank/DDBJ databases">
        <title>Complete genome sequence of Salinicoccus halodurans strain H3B36, isolated from the Qaidam basin of China.</title>
        <authorList>
            <person name="Ma Y."/>
            <person name="Jiang K."/>
            <person name="Xue Y."/>
        </authorList>
    </citation>
    <scope>NUCLEOTIDE SEQUENCE [LARGE SCALE GENOMIC DNA]</scope>
    <source>
        <strain evidence="6">H3B36</strain>
    </source>
</reference>
<dbReference type="GO" id="GO:0008360">
    <property type="term" value="P:regulation of cell shape"/>
    <property type="evidence" value="ECO:0007669"/>
    <property type="project" value="UniProtKB-KW"/>
</dbReference>
<comment type="subunit">
    <text evidence="3">Forms a complex with KhpB.</text>
</comment>
<protein>
    <recommendedName>
        <fullName evidence="3">RNA-binding protein KhpA</fullName>
    </recommendedName>
    <alternativeName>
        <fullName evidence="3">KH-domain protein A</fullName>
    </alternativeName>
</protein>
<dbReference type="GO" id="GO:0005737">
    <property type="term" value="C:cytoplasm"/>
    <property type="evidence" value="ECO:0007669"/>
    <property type="project" value="UniProtKB-SubCell"/>
</dbReference>
<keyword evidence="3" id="KW-0961">Cell wall biogenesis/degradation</keyword>
<dbReference type="RefSeq" id="WP_046789950.1">
    <property type="nucleotide sequence ID" value="NZ_CP011366.1"/>
</dbReference>
<comment type="similarity">
    <text evidence="3">Belongs to the KhpA RNA-binding protein family.</text>
</comment>
<keyword evidence="3" id="KW-0133">Cell shape</keyword>
<evidence type="ECO:0000256" key="2">
    <source>
        <dbReference type="ARBA" id="ARBA00022884"/>
    </source>
</evidence>
<dbReference type="PROSITE" id="PS50084">
    <property type="entry name" value="KH_TYPE_1"/>
    <property type="match status" value="1"/>
</dbReference>
<dbReference type="GO" id="GO:0071555">
    <property type="term" value="P:cell wall organization"/>
    <property type="evidence" value="ECO:0007669"/>
    <property type="project" value="UniProtKB-KW"/>
</dbReference>
<dbReference type="InterPro" id="IPR015946">
    <property type="entry name" value="KH_dom-like_a/b"/>
</dbReference>
<dbReference type="InterPro" id="IPR020627">
    <property type="entry name" value="KhpA"/>
</dbReference>
<dbReference type="KEGG" id="shv:AAT16_05730"/>
<keyword evidence="2 3" id="KW-0694">RNA-binding</keyword>
<keyword evidence="6" id="KW-1185">Reference proteome</keyword>
<dbReference type="OrthoDB" id="9812389at2"/>
<organism evidence="5 7">
    <name type="scientific">Salinicoccus halodurans</name>
    <dbReference type="NCBI Taxonomy" id="407035"/>
    <lineage>
        <taxon>Bacteria</taxon>
        <taxon>Bacillati</taxon>
        <taxon>Bacillota</taxon>
        <taxon>Bacilli</taxon>
        <taxon>Bacillales</taxon>
        <taxon>Staphylococcaceae</taxon>
        <taxon>Salinicoccus</taxon>
    </lineage>
</organism>
<name>A0A0F7HKR4_9STAP</name>
<comment type="subcellular location">
    <subcellularLocation>
        <location evidence="3">Cytoplasm</location>
    </subcellularLocation>
</comment>
<dbReference type="EMBL" id="FOTB01000001">
    <property type="protein sequence ID" value="SFK55484.1"/>
    <property type="molecule type" value="Genomic_DNA"/>
</dbReference>
<dbReference type="Gene3D" id="3.30.300.20">
    <property type="match status" value="1"/>
</dbReference>
<dbReference type="GO" id="GO:0009252">
    <property type="term" value="P:peptidoglycan biosynthetic process"/>
    <property type="evidence" value="ECO:0007669"/>
    <property type="project" value="UniProtKB-UniRule"/>
</dbReference>
<evidence type="ECO:0000313" key="6">
    <source>
        <dbReference type="Proteomes" id="UP000034029"/>
    </source>
</evidence>
<evidence type="ECO:0000313" key="7">
    <source>
        <dbReference type="Proteomes" id="UP000183090"/>
    </source>
</evidence>
<dbReference type="Proteomes" id="UP000034029">
    <property type="component" value="Chromosome"/>
</dbReference>
<dbReference type="HAMAP" id="MF_00088">
    <property type="entry name" value="KhpA"/>
    <property type="match status" value="1"/>
</dbReference>
<dbReference type="PANTHER" id="PTHR34654">
    <property type="entry name" value="UPF0109 PROTEIN SCO5592"/>
    <property type="match status" value="1"/>
</dbReference>
<dbReference type="AlphaFoldDB" id="A0A0F7HKR4"/>
<dbReference type="GO" id="GO:0003723">
    <property type="term" value="F:RNA binding"/>
    <property type="evidence" value="ECO:0007669"/>
    <property type="project" value="UniProtKB-UniRule"/>
</dbReference>
<dbReference type="Proteomes" id="UP000183090">
    <property type="component" value="Unassembled WGS sequence"/>
</dbReference>
<reference evidence="4 6" key="1">
    <citation type="journal article" date="2015" name="Int. J. Syst. Evol. Microbiol.">
        <title>Complete genome sequence of Salinicoccus halodurans H3B36, isolated from the Qaidam Basin in China.</title>
        <authorList>
            <person name="Jiang K."/>
            <person name="Xue Y."/>
            <person name="Ma Y."/>
        </authorList>
    </citation>
    <scope>NUCLEOTIDE SEQUENCE [LARGE SCALE GENOMIC DNA]</scope>
    <source>
        <strain evidence="4 6">H3B36</strain>
    </source>
</reference>
<evidence type="ECO:0000313" key="4">
    <source>
        <dbReference type="EMBL" id="AKG73762.1"/>
    </source>
</evidence>
<evidence type="ECO:0000256" key="3">
    <source>
        <dbReference type="HAMAP-Rule" id="MF_00088"/>
    </source>
</evidence>
<dbReference type="PANTHER" id="PTHR34654:SF1">
    <property type="entry name" value="RNA-BINDING PROTEIN KHPA"/>
    <property type="match status" value="1"/>
</dbReference>
<dbReference type="CDD" id="cd22533">
    <property type="entry name" value="KH-II_YlqC-like"/>
    <property type="match status" value="1"/>
</dbReference>
<dbReference type="InterPro" id="IPR009019">
    <property type="entry name" value="KH_sf_prok-type"/>
</dbReference>
<dbReference type="SUPFAM" id="SSF54814">
    <property type="entry name" value="Prokaryotic type KH domain (KH-domain type II)"/>
    <property type="match status" value="1"/>
</dbReference>